<proteinExistence type="predicted"/>
<evidence type="ECO:0000313" key="3">
    <source>
        <dbReference type="Proteomes" id="UP000237481"/>
    </source>
</evidence>
<keyword evidence="3" id="KW-1185">Reference proteome</keyword>
<keyword evidence="1" id="KW-0539">Nucleus</keyword>
<dbReference type="Pfam" id="PF11951">
    <property type="entry name" value="Fungal_trans_2"/>
    <property type="match status" value="1"/>
</dbReference>
<dbReference type="InterPro" id="IPR021858">
    <property type="entry name" value="Fun_TF"/>
</dbReference>
<evidence type="ECO:0000256" key="1">
    <source>
        <dbReference type="ARBA" id="ARBA00023242"/>
    </source>
</evidence>
<accession>A0A2S4KUU1</accession>
<dbReference type="AlphaFoldDB" id="A0A2S4KUU1"/>
<dbReference type="EMBL" id="PKSG01000606">
    <property type="protein sequence ID" value="POR33937.1"/>
    <property type="molecule type" value="Genomic_DNA"/>
</dbReference>
<protein>
    <submittedName>
        <fullName evidence="2">Uncharacterized protein</fullName>
    </submittedName>
</protein>
<name>A0A2S4KUU1_9HYPO</name>
<sequence length="56" mass="6674">MKNIERAWRVVREVWRRADDGETDAEELVDEELPRRRTGDLWRSVSRDLGMTIVFG</sequence>
<organism evidence="2 3">
    <name type="scientific">Tolypocladium paradoxum</name>
    <dbReference type="NCBI Taxonomy" id="94208"/>
    <lineage>
        <taxon>Eukaryota</taxon>
        <taxon>Fungi</taxon>
        <taxon>Dikarya</taxon>
        <taxon>Ascomycota</taxon>
        <taxon>Pezizomycotina</taxon>
        <taxon>Sordariomycetes</taxon>
        <taxon>Hypocreomycetidae</taxon>
        <taxon>Hypocreales</taxon>
        <taxon>Ophiocordycipitaceae</taxon>
        <taxon>Tolypocladium</taxon>
    </lineage>
</organism>
<evidence type="ECO:0000313" key="2">
    <source>
        <dbReference type="EMBL" id="POR33937.1"/>
    </source>
</evidence>
<reference evidence="2 3" key="1">
    <citation type="submission" date="2018-01" db="EMBL/GenBank/DDBJ databases">
        <title>Harnessing the power of phylogenomics to disentangle the directionality and signatures of interkingdom host jumping in the parasitic fungal genus Tolypocladium.</title>
        <authorList>
            <person name="Quandt C.A."/>
            <person name="Patterson W."/>
            <person name="Spatafora J.W."/>
        </authorList>
    </citation>
    <scope>NUCLEOTIDE SEQUENCE [LARGE SCALE GENOMIC DNA]</scope>
    <source>
        <strain evidence="2 3">NRBC 100945</strain>
    </source>
</reference>
<comment type="caution">
    <text evidence="2">The sequence shown here is derived from an EMBL/GenBank/DDBJ whole genome shotgun (WGS) entry which is preliminary data.</text>
</comment>
<dbReference type="Proteomes" id="UP000237481">
    <property type="component" value="Unassembled WGS sequence"/>
</dbReference>
<gene>
    <name evidence="2" type="ORF">TPAR_05860</name>
</gene>